<dbReference type="PROSITE" id="PS50011">
    <property type="entry name" value="PROTEIN_KINASE_DOM"/>
    <property type="match status" value="1"/>
</dbReference>
<name>A0ABN9UP05_9DINO</name>
<evidence type="ECO:0000256" key="2">
    <source>
        <dbReference type="ARBA" id="ARBA00022840"/>
    </source>
</evidence>
<dbReference type="InterPro" id="IPR008271">
    <property type="entry name" value="Ser/Thr_kinase_AS"/>
</dbReference>
<dbReference type="PROSITE" id="PS00108">
    <property type="entry name" value="PROTEIN_KINASE_ST"/>
    <property type="match status" value="1"/>
</dbReference>
<evidence type="ECO:0000256" key="3">
    <source>
        <dbReference type="SAM" id="MobiDB-lite"/>
    </source>
</evidence>
<comment type="caution">
    <text evidence="5">The sequence shown here is derived from an EMBL/GenBank/DDBJ whole genome shotgun (WGS) entry which is preliminary data.</text>
</comment>
<evidence type="ECO:0000256" key="1">
    <source>
        <dbReference type="ARBA" id="ARBA00022741"/>
    </source>
</evidence>
<dbReference type="Pfam" id="PF00069">
    <property type="entry name" value="Pkinase"/>
    <property type="match status" value="1"/>
</dbReference>
<evidence type="ECO:0000313" key="6">
    <source>
        <dbReference type="Proteomes" id="UP001189429"/>
    </source>
</evidence>
<protein>
    <recommendedName>
        <fullName evidence="4">Protein kinase domain-containing protein</fullName>
    </recommendedName>
</protein>
<dbReference type="Gene3D" id="1.10.510.10">
    <property type="entry name" value="Transferase(Phosphotransferase) domain 1"/>
    <property type="match status" value="1"/>
</dbReference>
<proteinExistence type="predicted"/>
<dbReference type="PANTHER" id="PTHR24346">
    <property type="entry name" value="MAP/MICROTUBULE AFFINITY-REGULATING KINASE"/>
    <property type="match status" value="1"/>
</dbReference>
<dbReference type="SMART" id="SM00220">
    <property type="entry name" value="S_TKc"/>
    <property type="match status" value="1"/>
</dbReference>
<feature type="compositionally biased region" description="Basic and acidic residues" evidence="3">
    <location>
        <begin position="22"/>
        <end position="46"/>
    </location>
</feature>
<accession>A0ABN9UP05</accession>
<keyword evidence="2" id="KW-0067">ATP-binding</keyword>
<reference evidence="5" key="1">
    <citation type="submission" date="2023-10" db="EMBL/GenBank/DDBJ databases">
        <authorList>
            <person name="Chen Y."/>
            <person name="Shah S."/>
            <person name="Dougan E. K."/>
            <person name="Thang M."/>
            <person name="Chan C."/>
        </authorList>
    </citation>
    <scope>NUCLEOTIDE SEQUENCE [LARGE SCALE GENOMIC DNA]</scope>
</reference>
<dbReference type="PANTHER" id="PTHR24346:SF30">
    <property type="entry name" value="MATERNAL EMBRYONIC LEUCINE ZIPPER KINASE"/>
    <property type="match status" value="1"/>
</dbReference>
<feature type="region of interest" description="Disordered" evidence="3">
    <location>
        <begin position="18"/>
        <end position="46"/>
    </location>
</feature>
<feature type="domain" description="Protein kinase" evidence="4">
    <location>
        <begin position="125"/>
        <end position="397"/>
    </location>
</feature>
<keyword evidence="6" id="KW-1185">Reference proteome</keyword>
<evidence type="ECO:0000313" key="5">
    <source>
        <dbReference type="EMBL" id="CAK0860764.1"/>
    </source>
</evidence>
<dbReference type="InterPro" id="IPR000719">
    <property type="entry name" value="Prot_kinase_dom"/>
</dbReference>
<keyword evidence="1" id="KW-0547">Nucleotide-binding</keyword>
<dbReference type="SUPFAM" id="SSF56112">
    <property type="entry name" value="Protein kinase-like (PK-like)"/>
    <property type="match status" value="1"/>
</dbReference>
<dbReference type="InterPro" id="IPR011009">
    <property type="entry name" value="Kinase-like_dom_sf"/>
</dbReference>
<sequence>MLLDTRLPAEATWGDPGCLAGRARDAPASRADARSHLHRSSTEHRPLAEAAGLEHALRSSPAILASSMRRTPQALPVRLAGFSGCESLRDARVSSIKSSVSVATFSPLGRDASPAFLRVGDWTFHGSMTTIYDGSAGLSNSCVQMGRAVSVNSAGSRSDMLVAVKTVALDSDEDSVKMIRREQAVLADLGDSHPHILPMLCFTETSTDLVLLTRFASAGDLASYMPRNSPVAEGEVRKLARQLLSALSFLHGRRIVHGDIKPPNVFLTEFDEAGMLAQVSDFGLSARVPDGQSVVRVDGVQGSYGFVPAEVIDRGELGFAADLFALGVMAFRYLGGHDPFFPPSRVHDAIRRIKTIEFDSRSWALVSASARAFAVRLLSSEPEARGEAAALCADPWMVAADTAGEAAGPASADEEVRFMGLAHAREVWERGDLS</sequence>
<evidence type="ECO:0000259" key="4">
    <source>
        <dbReference type="PROSITE" id="PS50011"/>
    </source>
</evidence>
<dbReference type="EMBL" id="CAUYUJ010016011">
    <property type="protein sequence ID" value="CAK0860764.1"/>
    <property type="molecule type" value="Genomic_DNA"/>
</dbReference>
<organism evidence="5 6">
    <name type="scientific">Prorocentrum cordatum</name>
    <dbReference type="NCBI Taxonomy" id="2364126"/>
    <lineage>
        <taxon>Eukaryota</taxon>
        <taxon>Sar</taxon>
        <taxon>Alveolata</taxon>
        <taxon>Dinophyceae</taxon>
        <taxon>Prorocentrales</taxon>
        <taxon>Prorocentraceae</taxon>
        <taxon>Prorocentrum</taxon>
    </lineage>
</organism>
<dbReference type="Proteomes" id="UP001189429">
    <property type="component" value="Unassembled WGS sequence"/>
</dbReference>
<gene>
    <name evidence="5" type="ORF">PCOR1329_LOCUS49641</name>
</gene>